<proteinExistence type="predicted"/>
<accession>A0A0B7NJE6</accession>
<reference evidence="1 2" key="1">
    <citation type="submission" date="2014-09" db="EMBL/GenBank/DDBJ databases">
        <authorList>
            <person name="Ellenberger Sabrina"/>
        </authorList>
    </citation>
    <scope>NUCLEOTIDE SEQUENCE [LARGE SCALE GENOMIC DNA]</scope>
    <source>
        <strain evidence="1 2">CBS 412.66</strain>
    </source>
</reference>
<gene>
    <name evidence="1" type="primary">PARPA_09274.1 scaffold 36060</name>
</gene>
<keyword evidence="2" id="KW-1185">Reference proteome</keyword>
<organism evidence="1 2">
    <name type="scientific">Parasitella parasitica</name>
    <dbReference type="NCBI Taxonomy" id="35722"/>
    <lineage>
        <taxon>Eukaryota</taxon>
        <taxon>Fungi</taxon>
        <taxon>Fungi incertae sedis</taxon>
        <taxon>Mucoromycota</taxon>
        <taxon>Mucoromycotina</taxon>
        <taxon>Mucoromycetes</taxon>
        <taxon>Mucorales</taxon>
        <taxon>Mucorineae</taxon>
        <taxon>Mucoraceae</taxon>
        <taxon>Parasitella</taxon>
    </lineage>
</organism>
<evidence type="ECO:0000313" key="2">
    <source>
        <dbReference type="Proteomes" id="UP000054107"/>
    </source>
</evidence>
<evidence type="ECO:0000313" key="1">
    <source>
        <dbReference type="EMBL" id="CEP15073.1"/>
    </source>
</evidence>
<sequence length="98" mass="10336">MSAGQSSCQFLLVAACVKQTVKGKNVGASVALRTAFIVCARVGNVFGETVTASVVSVEDDDVVISCVDSVEINLEDHDNLNGRIEATPTDKMSSVIFR</sequence>
<dbReference type="Proteomes" id="UP000054107">
    <property type="component" value="Unassembled WGS sequence"/>
</dbReference>
<name>A0A0B7NJE6_9FUNG</name>
<protein>
    <submittedName>
        <fullName evidence="1">Uncharacterized protein</fullName>
    </submittedName>
</protein>
<dbReference type="AlphaFoldDB" id="A0A0B7NJE6"/>
<dbReference type="EMBL" id="LN731879">
    <property type="protein sequence ID" value="CEP15073.1"/>
    <property type="molecule type" value="Genomic_DNA"/>
</dbReference>